<evidence type="ECO:0000313" key="10">
    <source>
        <dbReference type="Proteomes" id="UP000054302"/>
    </source>
</evidence>
<evidence type="ECO:0000256" key="4">
    <source>
        <dbReference type="ARBA" id="ARBA00023002"/>
    </source>
</evidence>
<evidence type="ECO:0000256" key="5">
    <source>
        <dbReference type="PIRSR" id="PIRSR028937-1"/>
    </source>
</evidence>
<dbReference type="InterPro" id="IPR036188">
    <property type="entry name" value="FAD/NAD-bd_sf"/>
</dbReference>
<keyword evidence="3" id="KW-0274">FAD</keyword>
<dbReference type="VEuPathDB" id="FungiDB:PV10_03397"/>
<accession>A0A0D2A9Z7</accession>
<feature type="region of interest" description="Disordered" evidence="6">
    <location>
        <begin position="1"/>
        <end position="25"/>
    </location>
</feature>
<dbReference type="Pfam" id="PF00732">
    <property type="entry name" value="GMC_oxred_N"/>
    <property type="match status" value="1"/>
</dbReference>
<dbReference type="GO" id="GO:0016020">
    <property type="term" value="C:membrane"/>
    <property type="evidence" value="ECO:0007669"/>
    <property type="project" value="UniProtKB-SubCell"/>
</dbReference>
<dbReference type="Pfam" id="PF05199">
    <property type="entry name" value="GMC_oxred_C"/>
    <property type="match status" value="1"/>
</dbReference>
<feature type="domain" description="Glucose-methanol-choline oxidoreductase C-terminal" evidence="8">
    <location>
        <begin position="592"/>
        <end position="757"/>
    </location>
</feature>
<reference evidence="9 10" key="1">
    <citation type="submission" date="2015-01" db="EMBL/GenBank/DDBJ databases">
        <title>The Genome Sequence of Exophiala mesophila CBS40295.</title>
        <authorList>
            <consortium name="The Broad Institute Genomics Platform"/>
            <person name="Cuomo C."/>
            <person name="de Hoog S."/>
            <person name="Gorbushina A."/>
            <person name="Stielow B."/>
            <person name="Teixiera M."/>
            <person name="Abouelleil A."/>
            <person name="Chapman S.B."/>
            <person name="Priest M."/>
            <person name="Young S.K."/>
            <person name="Wortman J."/>
            <person name="Nusbaum C."/>
            <person name="Birren B."/>
        </authorList>
    </citation>
    <scope>NUCLEOTIDE SEQUENCE [LARGE SCALE GENOMIC DNA]</scope>
    <source>
        <strain evidence="9 10">CBS 40295</strain>
    </source>
</reference>
<dbReference type="OMA" id="RNVKGCW"/>
<dbReference type="InterPro" id="IPR007867">
    <property type="entry name" value="GMC_OxRtase_C"/>
</dbReference>
<evidence type="ECO:0000259" key="8">
    <source>
        <dbReference type="Pfam" id="PF05199"/>
    </source>
</evidence>
<dbReference type="RefSeq" id="XP_016227357.1">
    <property type="nucleotide sequence ID" value="XM_016367839.1"/>
</dbReference>
<dbReference type="GeneID" id="27321242"/>
<dbReference type="SUPFAM" id="SSF51905">
    <property type="entry name" value="FAD/NAD(P)-binding domain"/>
    <property type="match status" value="1"/>
</dbReference>
<dbReference type="STRING" id="212818.A0A0D2A9Z7"/>
<feature type="active site" description="Proton acceptor" evidence="5">
    <location>
        <position position="705"/>
    </location>
</feature>
<evidence type="ECO:0000259" key="7">
    <source>
        <dbReference type="Pfam" id="PF00732"/>
    </source>
</evidence>
<keyword evidence="4" id="KW-0560">Oxidoreductase</keyword>
<feature type="domain" description="Glucose-methanol-choline oxidoreductase N-terminal" evidence="7">
    <location>
        <begin position="270"/>
        <end position="496"/>
    </location>
</feature>
<feature type="compositionally biased region" description="Low complexity" evidence="6">
    <location>
        <begin position="7"/>
        <end position="16"/>
    </location>
</feature>
<evidence type="ECO:0000256" key="6">
    <source>
        <dbReference type="SAM" id="MobiDB-lite"/>
    </source>
</evidence>
<evidence type="ECO:0000256" key="3">
    <source>
        <dbReference type="ARBA" id="ARBA00022827"/>
    </source>
</evidence>
<name>A0A0D2A9Z7_EXOME</name>
<dbReference type="GO" id="GO:0046577">
    <property type="term" value="F:long-chain-alcohol oxidase activity"/>
    <property type="evidence" value="ECO:0007669"/>
    <property type="project" value="UniProtKB-EC"/>
</dbReference>
<dbReference type="Proteomes" id="UP000054302">
    <property type="component" value="Unassembled WGS sequence"/>
</dbReference>
<organism evidence="9 10">
    <name type="scientific">Exophiala mesophila</name>
    <name type="common">Black yeast-like fungus</name>
    <dbReference type="NCBI Taxonomy" id="212818"/>
    <lineage>
        <taxon>Eukaryota</taxon>
        <taxon>Fungi</taxon>
        <taxon>Dikarya</taxon>
        <taxon>Ascomycota</taxon>
        <taxon>Pezizomycotina</taxon>
        <taxon>Eurotiomycetes</taxon>
        <taxon>Chaetothyriomycetidae</taxon>
        <taxon>Chaetothyriales</taxon>
        <taxon>Herpotrichiellaceae</taxon>
        <taxon>Exophiala</taxon>
    </lineage>
</organism>
<protein>
    <submittedName>
        <fullName evidence="9">Uncharacterized protein</fullName>
    </submittedName>
</protein>
<dbReference type="PANTHER" id="PTHR46056:SF12">
    <property type="entry name" value="LONG-CHAIN-ALCOHOL OXIDASE"/>
    <property type="match status" value="1"/>
</dbReference>
<evidence type="ECO:0000256" key="1">
    <source>
        <dbReference type="ARBA" id="ARBA00010790"/>
    </source>
</evidence>
<dbReference type="InterPro" id="IPR000172">
    <property type="entry name" value="GMC_OxRdtase_N"/>
</dbReference>
<gene>
    <name evidence="9" type="ORF">PV10_03397</name>
</gene>
<sequence>MDQAHDPVPTSLASLPSPLPEAPPGQVYTDEQWQTLFSILEVFVPDISTSHQDPAASIPPAQYDAARREVLRYAPPSSSPALADAFLSEKLVSNPAFIAYVKRKFQIWVPPNDAKALGFILSSLNTKLGSLLMTGSKIPIHLQPLSARSLIVCKWSTARLAPLRAIYGSTSALARAAYTYSSSILISTIGYPDIPLQIERRPTYDFTFHDFTSSSTPTTLTTDVVIVGSGCGAGVTASHLARAGLKVLVLESAYHFPSTHFPMAAGEATENLYLNGGFFTSDDNTVGILAGSNFGGGGTVNWSASLQPQYAIRREWASAGLPHFTSPKFQDCLDTVCQRMGVPSLTDQESLARIQHNFANQTLLEGARQAGMAVETVPQNTASKPHLCGRCTFGCSSTTKQGPANHWFPDAAAHGAQFIQGCFVDHVIFNRPQDSSKKTATGVQAIWTSRDRKTSRTLTINADRVIVAAGALNSPAVLQRSGLTNPHIGANLHLHPTASIWSVWKQRTNPWDGAILTVAATSLEDLDGYHHGPKIEVTCSVPGIGLLTHPFRASPTLDSSPSASPLSAALTYKLNVAKFGHEMGFIVITRDQDTGRVYIDPSDPERRRIRVAYTPSTRDRANIWEGVLASVRIKYNMGAVEIDPGNPALERFVRPSYANSTSPSPSESSEEEARRIDDAAFESWIRKLRDAAPSIHSSWMMGCAHQMGSCRMSSDHKSGVVDSRGRVWGTDRLYVADASTFPSASGVNPMVSTMGIAEWIARGIVKEIKVSKL</sequence>
<keyword evidence="10" id="KW-1185">Reference proteome</keyword>
<dbReference type="PANTHER" id="PTHR46056">
    <property type="entry name" value="LONG-CHAIN-ALCOHOL OXIDASE"/>
    <property type="match status" value="1"/>
</dbReference>
<dbReference type="GO" id="GO:0050660">
    <property type="term" value="F:flavin adenine dinucleotide binding"/>
    <property type="evidence" value="ECO:0007669"/>
    <property type="project" value="InterPro"/>
</dbReference>
<evidence type="ECO:0000256" key="2">
    <source>
        <dbReference type="ARBA" id="ARBA00022630"/>
    </source>
</evidence>
<keyword evidence="2" id="KW-0285">Flavoprotein</keyword>
<dbReference type="OrthoDB" id="269227at2759"/>
<dbReference type="AlphaFoldDB" id="A0A0D2A9Z7"/>
<dbReference type="Gene3D" id="3.50.50.60">
    <property type="entry name" value="FAD/NAD(P)-binding domain"/>
    <property type="match status" value="2"/>
</dbReference>
<dbReference type="HOGENOM" id="CLU_008878_3_1_1"/>
<comment type="similarity">
    <text evidence="1">Belongs to the GMC oxidoreductase family.</text>
</comment>
<evidence type="ECO:0000313" key="9">
    <source>
        <dbReference type="EMBL" id="KIV95783.1"/>
    </source>
</evidence>
<dbReference type="EMBL" id="KN847521">
    <property type="protein sequence ID" value="KIV95783.1"/>
    <property type="molecule type" value="Genomic_DNA"/>
</dbReference>
<proteinExistence type="inferred from homology"/>